<gene>
    <name evidence="5" type="ordered locus">RSal33209_0960</name>
</gene>
<accession>A9WNH4</accession>
<dbReference type="GO" id="GO:0003700">
    <property type="term" value="F:DNA-binding transcription factor activity"/>
    <property type="evidence" value="ECO:0007669"/>
    <property type="project" value="InterPro"/>
</dbReference>
<dbReference type="SMART" id="SM00345">
    <property type="entry name" value="HTH_GNTR"/>
    <property type="match status" value="1"/>
</dbReference>
<feature type="domain" description="HTH gntR-type" evidence="4">
    <location>
        <begin position="13"/>
        <end position="81"/>
    </location>
</feature>
<dbReference type="Gene3D" id="1.10.10.10">
    <property type="entry name" value="Winged helix-like DNA-binding domain superfamily/Winged helix DNA-binding domain"/>
    <property type="match status" value="1"/>
</dbReference>
<dbReference type="InterPro" id="IPR036390">
    <property type="entry name" value="WH_DNA-bd_sf"/>
</dbReference>
<evidence type="ECO:0000256" key="3">
    <source>
        <dbReference type="ARBA" id="ARBA00023163"/>
    </source>
</evidence>
<organism evidence="5 6">
    <name type="scientific">Renibacterium salmoninarum (strain ATCC 33209 / DSM 20767 / JCM 11484 / NBRC 15589 / NCIMB 2235)</name>
    <dbReference type="NCBI Taxonomy" id="288705"/>
    <lineage>
        <taxon>Bacteria</taxon>
        <taxon>Bacillati</taxon>
        <taxon>Actinomycetota</taxon>
        <taxon>Actinomycetes</taxon>
        <taxon>Micrococcales</taxon>
        <taxon>Micrococcaceae</taxon>
        <taxon>Renibacterium</taxon>
    </lineage>
</organism>
<name>A9WNH4_RENSM</name>
<dbReference type="KEGG" id="rsa:RSal33209_0960"/>
<evidence type="ECO:0000256" key="1">
    <source>
        <dbReference type="ARBA" id="ARBA00023015"/>
    </source>
</evidence>
<evidence type="ECO:0000259" key="4">
    <source>
        <dbReference type="PROSITE" id="PS50949"/>
    </source>
</evidence>
<keyword evidence="6" id="KW-1185">Reference proteome</keyword>
<dbReference type="PANTHER" id="PTHR38445">
    <property type="entry name" value="HTH-TYPE TRANSCRIPTIONAL REPRESSOR YTRA"/>
    <property type="match status" value="1"/>
</dbReference>
<proteinExistence type="predicted"/>
<sequence>MSPRLAVDLSSPTPPYEQIRSQITSLIALGELSAESRLPTVRALASDLGVAAGTVARAYKELESQGLIESRRRSGTVVAAQVPAAQLSMLSSAHRDSVLAAIEQLILSSQAAGLGQEITVDLLRSRLQKG</sequence>
<keyword evidence="1" id="KW-0805">Transcription regulation</keyword>
<dbReference type="CDD" id="cd07377">
    <property type="entry name" value="WHTH_GntR"/>
    <property type="match status" value="1"/>
</dbReference>
<dbReference type="Proteomes" id="UP000002007">
    <property type="component" value="Chromosome"/>
</dbReference>
<dbReference type="AlphaFoldDB" id="A9WNH4"/>
<protein>
    <submittedName>
        <fullName evidence="5">Transcriptional regulator, GntR family</fullName>
    </submittedName>
</protein>
<dbReference type="eggNOG" id="COG1725">
    <property type="taxonomic scope" value="Bacteria"/>
</dbReference>
<reference evidence="6" key="1">
    <citation type="journal article" date="2008" name="J. Bacteriol.">
        <title>Genome sequence of the fish pathogen Renibacterium salmoninarum suggests reductive evolution away from an environmental Arthrobacter ancestor.</title>
        <authorList>
            <person name="Wiens G.D."/>
            <person name="Rockey D.D."/>
            <person name="Wu Z."/>
            <person name="Chang J."/>
            <person name="Levy R."/>
            <person name="Crane S."/>
            <person name="Chen D.S."/>
            <person name="Capri G.R."/>
            <person name="Burnett J.R."/>
            <person name="Sudheesh P.S."/>
            <person name="Schipma M.J."/>
            <person name="Burd H."/>
            <person name="Bhattacharyya A."/>
            <person name="Rhodes L.D."/>
            <person name="Kaul R."/>
            <person name="Strom M.S."/>
        </authorList>
    </citation>
    <scope>NUCLEOTIDE SEQUENCE [LARGE SCALE GENOMIC DNA]</scope>
    <source>
        <strain evidence="6">ATCC 33209 / DSM 20767 / JCM 11484 / NBRC 15589 / NCIMB 2235</strain>
    </source>
</reference>
<dbReference type="HOGENOM" id="CLU_017584_10_1_11"/>
<dbReference type="PROSITE" id="PS50949">
    <property type="entry name" value="HTH_GNTR"/>
    <property type="match status" value="1"/>
</dbReference>
<dbReference type="PRINTS" id="PR00035">
    <property type="entry name" value="HTHGNTR"/>
</dbReference>
<keyword evidence="3" id="KW-0804">Transcription</keyword>
<dbReference type="PANTHER" id="PTHR38445:SF9">
    <property type="entry name" value="HTH-TYPE TRANSCRIPTIONAL REPRESSOR YTRA"/>
    <property type="match status" value="1"/>
</dbReference>
<dbReference type="STRING" id="288705.RSal33209_0960"/>
<evidence type="ECO:0000256" key="2">
    <source>
        <dbReference type="ARBA" id="ARBA00023125"/>
    </source>
</evidence>
<dbReference type="InterPro" id="IPR036388">
    <property type="entry name" value="WH-like_DNA-bd_sf"/>
</dbReference>
<dbReference type="EMBL" id="CP000910">
    <property type="protein sequence ID" value="ABY22701.1"/>
    <property type="molecule type" value="Genomic_DNA"/>
</dbReference>
<dbReference type="RefSeq" id="WP_012244396.1">
    <property type="nucleotide sequence ID" value="NC_010168.1"/>
</dbReference>
<dbReference type="InterPro" id="IPR000524">
    <property type="entry name" value="Tscrpt_reg_HTH_GntR"/>
</dbReference>
<evidence type="ECO:0000313" key="6">
    <source>
        <dbReference type="Proteomes" id="UP000002007"/>
    </source>
</evidence>
<evidence type="ECO:0000313" key="5">
    <source>
        <dbReference type="EMBL" id="ABY22701.1"/>
    </source>
</evidence>
<dbReference type="GO" id="GO:0003677">
    <property type="term" value="F:DNA binding"/>
    <property type="evidence" value="ECO:0007669"/>
    <property type="project" value="UniProtKB-KW"/>
</dbReference>
<dbReference type="Pfam" id="PF00392">
    <property type="entry name" value="GntR"/>
    <property type="match status" value="1"/>
</dbReference>
<dbReference type="SUPFAM" id="SSF46785">
    <property type="entry name" value="Winged helix' DNA-binding domain"/>
    <property type="match status" value="1"/>
</dbReference>
<keyword evidence="2" id="KW-0238">DNA-binding</keyword>